<dbReference type="EMBL" id="JABFOR010000014">
    <property type="protein sequence ID" value="NOJ71428.1"/>
    <property type="molecule type" value="Genomic_DNA"/>
</dbReference>
<dbReference type="RefSeq" id="WP_171416892.1">
    <property type="nucleotide sequence ID" value="NZ_JABFOR010000014.1"/>
</dbReference>
<comment type="caution">
    <text evidence="2">The sequence shown here is derived from an EMBL/GenBank/DDBJ whole genome shotgun (WGS) entry which is preliminary data.</text>
</comment>
<dbReference type="InterPro" id="IPR024978">
    <property type="entry name" value="Homeodomain_phBC6A51-type"/>
</dbReference>
<gene>
    <name evidence="2" type="ORF">HMI46_12755</name>
</gene>
<protein>
    <recommendedName>
        <fullName evidence="1">Homeodomain phBC6A51-type domain-containing protein</fullName>
    </recommendedName>
</protein>
<dbReference type="Gene3D" id="1.10.10.60">
    <property type="entry name" value="Homeodomain-like"/>
    <property type="match status" value="1"/>
</dbReference>
<name>A0AAP7A246_PAEAL</name>
<dbReference type="Proteomes" id="UP000552038">
    <property type="component" value="Unassembled WGS sequence"/>
</dbReference>
<sequence length="94" mass="11582">MRKRRKSRRLPLNDKQLCAIDLLANTHLNHEDIARELGVCRMTLYRWRQRPDFERTLQREINRIMNARFRDMQKRYMPRTVGEIEHVFRLTGLM</sequence>
<dbReference type="SUPFAM" id="SSF46689">
    <property type="entry name" value="Homeodomain-like"/>
    <property type="match status" value="1"/>
</dbReference>
<evidence type="ECO:0000313" key="2">
    <source>
        <dbReference type="EMBL" id="NOJ71428.1"/>
    </source>
</evidence>
<organism evidence="2 3">
    <name type="scientific">Paenibacillus alvei</name>
    <name type="common">Bacillus alvei</name>
    <dbReference type="NCBI Taxonomy" id="44250"/>
    <lineage>
        <taxon>Bacteria</taxon>
        <taxon>Bacillati</taxon>
        <taxon>Bacillota</taxon>
        <taxon>Bacilli</taxon>
        <taxon>Bacillales</taxon>
        <taxon>Paenibacillaceae</taxon>
        <taxon>Paenibacillus</taxon>
    </lineage>
</organism>
<feature type="domain" description="Homeodomain phBC6A51-type" evidence="1">
    <location>
        <begin position="8"/>
        <end position="72"/>
    </location>
</feature>
<evidence type="ECO:0000259" key="1">
    <source>
        <dbReference type="Pfam" id="PF13022"/>
    </source>
</evidence>
<accession>A0AAP7A246</accession>
<dbReference type="Pfam" id="PF13022">
    <property type="entry name" value="HTH_Tnp_1_2"/>
    <property type="match status" value="1"/>
</dbReference>
<dbReference type="InterPro" id="IPR009057">
    <property type="entry name" value="Homeodomain-like_sf"/>
</dbReference>
<reference evidence="2 3" key="1">
    <citation type="submission" date="2020-05" db="EMBL/GenBank/DDBJ databases">
        <title>Whole genome sequencing and identification of novel metabolites from Paenibacillus alvei strain JR949.</title>
        <authorList>
            <person name="Rajendhran J."/>
            <person name="Sree Pranav P."/>
            <person name="Mahalakshmi B."/>
            <person name="Karthikeyan R."/>
        </authorList>
    </citation>
    <scope>NUCLEOTIDE SEQUENCE [LARGE SCALE GENOMIC DNA]</scope>
    <source>
        <strain evidence="2 3">JR949</strain>
    </source>
</reference>
<proteinExistence type="predicted"/>
<evidence type="ECO:0000313" key="3">
    <source>
        <dbReference type="Proteomes" id="UP000552038"/>
    </source>
</evidence>
<dbReference type="AlphaFoldDB" id="A0AAP7A246"/>